<sequence>TSNLDKLQQELNELKAKNDLLRQRHVKIMEQLNKKSHSQQQN</sequence>
<feature type="coiled-coil region" evidence="1">
    <location>
        <begin position="4"/>
        <end position="31"/>
    </location>
</feature>
<reference evidence="2" key="1">
    <citation type="submission" date="2021-02" db="EMBL/GenBank/DDBJ databases">
        <authorList>
            <person name="Nowell W R."/>
        </authorList>
    </citation>
    <scope>NUCLEOTIDE SEQUENCE</scope>
</reference>
<keyword evidence="1" id="KW-0175">Coiled coil</keyword>
<evidence type="ECO:0000256" key="1">
    <source>
        <dbReference type="SAM" id="Coils"/>
    </source>
</evidence>
<dbReference type="Proteomes" id="UP000663848">
    <property type="component" value="Unassembled WGS sequence"/>
</dbReference>
<comment type="caution">
    <text evidence="2">The sequence shown here is derived from an EMBL/GenBank/DDBJ whole genome shotgun (WGS) entry which is preliminary data.</text>
</comment>
<evidence type="ECO:0000313" key="3">
    <source>
        <dbReference type="Proteomes" id="UP000663848"/>
    </source>
</evidence>
<accession>A0A822F605</accession>
<dbReference type="AlphaFoldDB" id="A0A822F605"/>
<protein>
    <submittedName>
        <fullName evidence="2">Uncharacterized protein</fullName>
    </submittedName>
</protein>
<feature type="non-terminal residue" evidence="2">
    <location>
        <position position="1"/>
    </location>
</feature>
<name>A0A822F605_9BILA</name>
<organism evidence="2 3">
    <name type="scientific">Rotaria socialis</name>
    <dbReference type="NCBI Taxonomy" id="392032"/>
    <lineage>
        <taxon>Eukaryota</taxon>
        <taxon>Metazoa</taxon>
        <taxon>Spiralia</taxon>
        <taxon>Gnathifera</taxon>
        <taxon>Rotifera</taxon>
        <taxon>Eurotatoria</taxon>
        <taxon>Bdelloidea</taxon>
        <taxon>Philodinida</taxon>
        <taxon>Philodinidae</taxon>
        <taxon>Rotaria</taxon>
    </lineage>
</organism>
<evidence type="ECO:0000313" key="2">
    <source>
        <dbReference type="EMBL" id="CAF5120507.1"/>
    </source>
</evidence>
<gene>
    <name evidence="2" type="ORF">QYT958_LOCUS46025</name>
</gene>
<dbReference type="EMBL" id="CAJOBR010079814">
    <property type="protein sequence ID" value="CAF5120507.1"/>
    <property type="molecule type" value="Genomic_DNA"/>
</dbReference>
<proteinExistence type="predicted"/>